<dbReference type="EMBL" id="UINC01007884">
    <property type="protein sequence ID" value="SVA35532.1"/>
    <property type="molecule type" value="Genomic_DNA"/>
</dbReference>
<dbReference type="SUPFAM" id="SSF49503">
    <property type="entry name" value="Cupredoxins"/>
    <property type="match status" value="1"/>
</dbReference>
<reference evidence="2" key="1">
    <citation type="submission" date="2018-05" db="EMBL/GenBank/DDBJ databases">
        <authorList>
            <person name="Lanie J.A."/>
            <person name="Ng W.-L."/>
            <person name="Kazmierczak K.M."/>
            <person name="Andrzejewski T.M."/>
            <person name="Davidsen T.M."/>
            <person name="Wayne K.J."/>
            <person name="Tettelin H."/>
            <person name="Glass J.I."/>
            <person name="Rusch D."/>
            <person name="Podicherti R."/>
            <person name="Tsui H.-C.T."/>
            <person name="Winkler M.E."/>
        </authorList>
    </citation>
    <scope>NUCLEOTIDE SEQUENCE</scope>
</reference>
<evidence type="ECO:0000256" key="1">
    <source>
        <dbReference type="SAM" id="MobiDB-lite"/>
    </source>
</evidence>
<dbReference type="PROSITE" id="PS51257">
    <property type="entry name" value="PROKAR_LIPOPROTEIN"/>
    <property type="match status" value="1"/>
</dbReference>
<proteinExistence type="predicted"/>
<dbReference type="SUPFAM" id="SSF49464">
    <property type="entry name" value="Carboxypeptidase regulatory domain-like"/>
    <property type="match status" value="1"/>
</dbReference>
<protein>
    <recommendedName>
        <fullName evidence="3">Rhamnogalacturonan lyase domain-containing protein</fullName>
    </recommendedName>
</protein>
<evidence type="ECO:0000313" key="2">
    <source>
        <dbReference type="EMBL" id="SVA35532.1"/>
    </source>
</evidence>
<evidence type="ECO:0008006" key="3">
    <source>
        <dbReference type="Google" id="ProtNLM"/>
    </source>
</evidence>
<dbReference type="Gene3D" id="2.60.40.420">
    <property type="entry name" value="Cupredoxins - blue copper proteins"/>
    <property type="match status" value="1"/>
</dbReference>
<accession>A0A381V5B0</accession>
<sequence>MAILGRRHLGICQVLICSLVACGGDASDTGGLEQMSAVEEQPEAGDGTEGRHESGYTTMNVKKGGTLRGVVNFSGAVPETRTIVVTDDMNACGGSVQIHDLEIASHGGLANAVVSLTDITSGAVLEAPTSPATLDQRGCRFTPHVVLAGVDQVVEILNSDPVAHNVHTVAFDNRSFNRTQPPSVEKIEVSFPIAEKVRARCDIHGWMSAWIVVVDHPYNAVTDSNGGFAIGNVPGGTYTLEIWHETLGATTQTVTVAADQVTDLSIELAQTSP</sequence>
<dbReference type="InterPro" id="IPR008972">
    <property type="entry name" value="Cupredoxin"/>
</dbReference>
<organism evidence="2">
    <name type="scientific">marine metagenome</name>
    <dbReference type="NCBI Taxonomy" id="408172"/>
    <lineage>
        <taxon>unclassified sequences</taxon>
        <taxon>metagenomes</taxon>
        <taxon>ecological metagenomes</taxon>
    </lineage>
</organism>
<feature type="region of interest" description="Disordered" evidence="1">
    <location>
        <begin position="38"/>
        <end position="57"/>
    </location>
</feature>
<dbReference type="Pfam" id="PF13620">
    <property type="entry name" value="CarboxypepD_reg"/>
    <property type="match status" value="1"/>
</dbReference>
<dbReference type="AlphaFoldDB" id="A0A381V5B0"/>
<dbReference type="InterPro" id="IPR008969">
    <property type="entry name" value="CarboxyPept-like_regulatory"/>
</dbReference>
<gene>
    <name evidence="2" type="ORF">METZ01_LOCUS88386</name>
</gene>
<name>A0A381V5B0_9ZZZZ</name>
<dbReference type="Gene3D" id="2.60.40.1120">
    <property type="entry name" value="Carboxypeptidase-like, regulatory domain"/>
    <property type="match status" value="1"/>
</dbReference>